<evidence type="ECO:0000313" key="2">
    <source>
        <dbReference type="Proteomes" id="UP000216021"/>
    </source>
</evidence>
<dbReference type="Proteomes" id="UP000216021">
    <property type="component" value="Unassembled WGS sequence"/>
</dbReference>
<dbReference type="SUPFAM" id="SSF52540">
    <property type="entry name" value="P-loop containing nucleoside triphosphate hydrolases"/>
    <property type="match status" value="1"/>
</dbReference>
<comment type="caution">
    <text evidence="1">The sequence shown here is derived from an EMBL/GenBank/DDBJ whole genome shotgun (WGS) entry which is preliminary data.</text>
</comment>
<accession>A0A1S8CPU3</accession>
<protein>
    <submittedName>
        <fullName evidence="1">Uncharacterized protein</fullName>
    </submittedName>
</protein>
<dbReference type="STRING" id="2034155.BMI79_03095"/>
<name>A0A1S8CPU3_9GAMM</name>
<sequence length="643" mass="73501">MTSGNVIDYWQRLESRQSEWAFRAWERLIKTLSPDVQERIQLRESDAEPYVVIFGKTQVGKTTLLLDLMGIDLQQMATLSQVLRGGREAGKSATATAMEYRRSPDVRWGLSVQSEKRWFTSDDAMAEALAQLRQHMERGELVVDSPCIVHIPGRFFRLQTTGAPGVRILDLPGDNPANAQEQKHVNQMAKTYLPFADLVLLIGRGDDLSFLQPEVITLPGIEDWQAMPYRFRIVTTYSYSAQSVKMLIRNDPASDITQLRQRLIEQIERFNRLSDAAKDLNLYFPLEFGSSWLSMAENDSALYARVAPMVSSLRNELLEQIAASTSPLGRLRSTLDTHLSVKYIQEKKTAAIERELLGLQKQQQETENTLKVWASAVTQTQEKINQTDKLLKDNALSASQRLIDKAAEKVAVLKLQGDYSSEKCTTLHRMIADYCSEIKKIQLAVASQPAYWQKVARKNIEPTRQAVQDILDENFSAIRYTLNDYWIDTYLSSANFLSDKNSVIHSADRAKAEVIRLWTSQWKAAAENVWNEYKSELTNEWMTLDVLRGEQNKSLRQKTSLEQQTASHEDELEKIATDSQEDLARCEQFVHFLDEEYLNTLNERLDSAFQERDDCDALLQILSCVALKNQREDLMNLTEKYSG</sequence>
<keyword evidence="2" id="KW-1185">Reference proteome</keyword>
<dbReference type="AlphaFoldDB" id="A0A1S8CPU3"/>
<gene>
    <name evidence="1" type="ORF">BMI79_03095</name>
</gene>
<evidence type="ECO:0000313" key="1">
    <source>
        <dbReference type="EMBL" id="OMQ27325.1"/>
    </source>
</evidence>
<dbReference type="OrthoDB" id="6940959at2"/>
<proteinExistence type="predicted"/>
<organism evidence="1 2">
    <name type="scientific">Serratia oryzae</name>
    <dbReference type="NCBI Taxonomy" id="2034155"/>
    <lineage>
        <taxon>Bacteria</taxon>
        <taxon>Pseudomonadati</taxon>
        <taxon>Pseudomonadota</taxon>
        <taxon>Gammaproteobacteria</taxon>
        <taxon>Enterobacterales</taxon>
        <taxon>Yersiniaceae</taxon>
        <taxon>Serratia</taxon>
    </lineage>
</organism>
<dbReference type="Gene3D" id="3.40.50.300">
    <property type="entry name" value="P-loop containing nucleotide triphosphate hydrolases"/>
    <property type="match status" value="1"/>
</dbReference>
<dbReference type="InterPro" id="IPR027417">
    <property type="entry name" value="P-loop_NTPase"/>
</dbReference>
<dbReference type="EMBL" id="MOXD01000001">
    <property type="protein sequence ID" value="OMQ27325.1"/>
    <property type="molecule type" value="Genomic_DNA"/>
</dbReference>
<reference evidence="1 2" key="1">
    <citation type="submission" date="2016-11" db="EMBL/GenBank/DDBJ databases">
        <title>Rahnella oryzae sp. nov., isolated from rice root.</title>
        <authorList>
            <person name="Zhang X.-X."/>
            <person name="Zhang J."/>
        </authorList>
    </citation>
    <scope>NUCLEOTIDE SEQUENCE [LARGE SCALE GENOMIC DNA]</scope>
    <source>
        <strain evidence="1 2">J11-6</strain>
    </source>
</reference>